<gene>
    <name evidence="2" type="ordered locus">Desac_0260</name>
</gene>
<evidence type="ECO:0000256" key="1">
    <source>
        <dbReference type="SAM" id="MobiDB-lite"/>
    </source>
</evidence>
<sequence length="159" mass="17086">MGLVVVCPQCQARVEMQSQSCPYCYADLSKLPESKRVYVLERPGPPPPPPEVAAAEPEPEVIDVEPAPAVITAEPLASEETFREPEVVAETLVIEEPIVAAIEPEPESAAEVIVVEETVELPEVSAAPAVQEEPVAAEVAVEESGAKKAKKPRTRKKKK</sequence>
<organism evidence="2 3">
    <name type="scientific">Desulfobacca acetoxidans (strain ATCC 700848 / DSM 11109 / ASRB2)</name>
    <dbReference type="NCBI Taxonomy" id="880072"/>
    <lineage>
        <taxon>Bacteria</taxon>
        <taxon>Pseudomonadati</taxon>
        <taxon>Thermodesulfobacteriota</taxon>
        <taxon>Desulfobaccia</taxon>
        <taxon>Desulfobaccales</taxon>
        <taxon>Desulfobaccaceae</taxon>
        <taxon>Desulfobacca</taxon>
    </lineage>
</organism>
<feature type="region of interest" description="Disordered" evidence="1">
    <location>
        <begin position="125"/>
        <end position="159"/>
    </location>
</feature>
<feature type="compositionally biased region" description="Basic residues" evidence="1">
    <location>
        <begin position="147"/>
        <end position="159"/>
    </location>
</feature>
<reference evidence="2 3" key="1">
    <citation type="journal article" date="2011" name="Stand. Genomic Sci.">
        <title>Complete genome sequence of the acetate-degrading sulfate reducer Desulfobacca acetoxidans type strain (ASRB2).</title>
        <authorList>
            <person name="Goker M."/>
            <person name="Teshima H."/>
            <person name="Lapidus A."/>
            <person name="Nolan M."/>
            <person name="Lucas S."/>
            <person name="Hammon N."/>
            <person name="Deshpande S."/>
            <person name="Cheng J.F."/>
            <person name="Tapia R."/>
            <person name="Han C."/>
            <person name="Goodwin L."/>
            <person name="Pitluck S."/>
            <person name="Huntemann M."/>
            <person name="Liolios K."/>
            <person name="Ivanova N."/>
            <person name="Pagani I."/>
            <person name="Mavromatis K."/>
            <person name="Ovchinikova G."/>
            <person name="Pati A."/>
            <person name="Chen A."/>
            <person name="Palaniappan K."/>
            <person name="Land M."/>
            <person name="Hauser L."/>
            <person name="Brambilla E.M."/>
            <person name="Rohde M."/>
            <person name="Spring S."/>
            <person name="Detter J.C."/>
            <person name="Woyke T."/>
            <person name="Bristow J."/>
            <person name="Eisen J.A."/>
            <person name="Markowitz V."/>
            <person name="Hugenholtz P."/>
            <person name="Kyrpides N.C."/>
            <person name="Klenk H.P."/>
        </authorList>
    </citation>
    <scope>NUCLEOTIDE SEQUENCE [LARGE SCALE GENOMIC DNA]</scope>
    <source>
        <strain evidence="3">ATCC 700848 / DSM 11109 / ASRB2</strain>
    </source>
</reference>
<evidence type="ECO:0000313" key="2">
    <source>
        <dbReference type="EMBL" id="AEB08152.1"/>
    </source>
</evidence>
<protein>
    <submittedName>
        <fullName evidence="2">Uncharacterized protein</fullName>
    </submittedName>
</protein>
<dbReference type="Proteomes" id="UP000000483">
    <property type="component" value="Chromosome"/>
</dbReference>
<dbReference type="RefSeq" id="WP_013705265.1">
    <property type="nucleotide sequence ID" value="NC_015388.1"/>
</dbReference>
<name>F2NEG2_DESAR</name>
<dbReference type="EMBL" id="CP002629">
    <property type="protein sequence ID" value="AEB08152.1"/>
    <property type="molecule type" value="Genomic_DNA"/>
</dbReference>
<reference evidence="3" key="2">
    <citation type="submission" date="2011-03" db="EMBL/GenBank/DDBJ databases">
        <title>The complete genome of Desulfobacca acetoxidans DSM 11109.</title>
        <authorList>
            <consortium name="US DOE Joint Genome Institute (JGI-PGF)"/>
            <person name="Lucas S."/>
            <person name="Copeland A."/>
            <person name="Lapidus A."/>
            <person name="Bruce D."/>
            <person name="Goodwin L."/>
            <person name="Pitluck S."/>
            <person name="Peters L."/>
            <person name="Kyrpides N."/>
            <person name="Mavromatis K."/>
            <person name="Ivanova N."/>
            <person name="Ovchinnikova G."/>
            <person name="Teshima H."/>
            <person name="Detter J.C."/>
            <person name="Han C."/>
            <person name="Land M."/>
            <person name="Hauser L."/>
            <person name="Markowitz V."/>
            <person name="Cheng J.-F."/>
            <person name="Hugenholtz P."/>
            <person name="Woyke T."/>
            <person name="Wu D."/>
            <person name="Spring S."/>
            <person name="Schueler E."/>
            <person name="Brambilla E."/>
            <person name="Klenk H.-P."/>
            <person name="Eisen J.A."/>
        </authorList>
    </citation>
    <scope>NUCLEOTIDE SEQUENCE [LARGE SCALE GENOMIC DNA]</scope>
    <source>
        <strain evidence="3">ATCC 700848 / DSM 11109 / ASRB2</strain>
    </source>
</reference>
<dbReference type="HOGENOM" id="CLU_1657979_0_0_7"/>
<dbReference type="KEGG" id="dao:Desac_0260"/>
<proteinExistence type="predicted"/>
<dbReference type="AlphaFoldDB" id="F2NEG2"/>
<evidence type="ECO:0000313" key="3">
    <source>
        <dbReference type="Proteomes" id="UP000000483"/>
    </source>
</evidence>
<keyword evidence="3" id="KW-1185">Reference proteome</keyword>
<accession>F2NEG2</accession>
<feature type="compositionally biased region" description="Low complexity" evidence="1">
    <location>
        <begin position="125"/>
        <end position="143"/>
    </location>
</feature>